<dbReference type="RefSeq" id="WP_106348325.1">
    <property type="nucleotide sequence ID" value="NZ_PVUE01000004.1"/>
</dbReference>
<feature type="transmembrane region" description="Helical" evidence="9">
    <location>
        <begin position="132"/>
        <end position="157"/>
    </location>
</feature>
<protein>
    <submittedName>
        <fullName evidence="10">Aquaporin Z</fullName>
    </submittedName>
</protein>
<accession>A0A2T1A2F7</accession>
<evidence type="ECO:0000256" key="1">
    <source>
        <dbReference type="ARBA" id="ARBA00004651"/>
    </source>
</evidence>
<keyword evidence="5 8" id="KW-0812">Transmembrane</keyword>
<dbReference type="GO" id="GO:0005886">
    <property type="term" value="C:plasma membrane"/>
    <property type="evidence" value="ECO:0007669"/>
    <property type="project" value="UniProtKB-SubCell"/>
</dbReference>
<evidence type="ECO:0000313" key="10">
    <source>
        <dbReference type="EMBL" id="PRZ42791.1"/>
    </source>
</evidence>
<evidence type="ECO:0000313" key="11">
    <source>
        <dbReference type="Proteomes" id="UP000237752"/>
    </source>
</evidence>
<dbReference type="Pfam" id="PF00230">
    <property type="entry name" value="MIP"/>
    <property type="match status" value="1"/>
</dbReference>
<dbReference type="InterPro" id="IPR000425">
    <property type="entry name" value="MIP"/>
</dbReference>
<evidence type="ECO:0000256" key="4">
    <source>
        <dbReference type="ARBA" id="ARBA00022475"/>
    </source>
</evidence>
<dbReference type="SUPFAM" id="SSF81338">
    <property type="entry name" value="Aquaporin-like"/>
    <property type="match status" value="1"/>
</dbReference>
<dbReference type="PANTHER" id="PTHR19139">
    <property type="entry name" value="AQUAPORIN TRANSPORTER"/>
    <property type="match status" value="1"/>
</dbReference>
<evidence type="ECO:0000256" key="5">
    <source>
        <dbReference type="ARBA" id="ARBA00022692"/>
    </source>
</evidence>
<proteinExistence type="inferred from homology"/>
<feature type="transmembrane region" description="Helical" evidence="9">
    <location>
        <begin position="210"/>
        <end position="232"/>
    </location>
</feature>
<dbReference type="InterPro" id="IPR034294">
    <property type="entry name" value="Aquaporin_transptr"/>
</dbReference>
<dbReference type="PANTHER" id="PTHR19139:SF199">
    <property type="entry name" value="MIP17260P"/>
    <property type="match status" value="1"/>
</dbReference>
<evidence type="ECO:0000256" key="8">
    <source>
        <dbReference type="RuleBase" id="RU000477"/>
    </source>
</evidence>
<dbReference type="InterPro" id="IPR023271">
    <property type="entry name" value="Aquaporin-like"/>
</dbReference>
<keyword evidence="3 8" id="KW-0813">Transport</keyword>
<dbReference type="PROSITE" id="PS00221">
    <property type="entry name" value="MIP"/>
    <property type="match status" value="1"/>
</dbReference>
<comment type="subcellular location">
    <subcellularLocation>
        <location evidence="1">Cell membrane</location>
        <topology evidence="1">Multi-pass membrane protein</topology>
    </subcellularLocation>
</comment>
<evidence type="ECO:0000256" key="6">
    <source>
        <dbReference type="ARBA" id="ARBA00022989"/>
    </source>
</evidence>
<feature type="transmembrane region" description="Helical" evidence="9">
    <location>
        <begin position="169"/>
        <end position="190"/>
    </location>
</feature>
<keyword evidence="4" id="KW-1003">Cell membrane</keyword>
<dbReference type="AlphaFoldDB" id="A0A2T1A2F7"/>
<evidence type="ECO:0000256" key="9">
    <source>
        <dbReference type="SAM" id="Phobius"/>
    </source>
</evidence>
<feature type="transmembrane region" description="Helical" evidence="9">
    <location>
        <begin position="39"/>
        <end position="59"/>
    </location>
</feature>
<name>A0A2T1A2F7_9ACTN</name>
<gene>
    <name evidence="10" type="ORF">CLV47_104138</name>
</gene>
<dbReference type="EMBL" id="PVUE01000004">
    <property type="protein sequence ID" value="PRZ42791.1"/>
    <property type="molecule type" value="Genomic_DNA"/>
</dbReference>
<evidence type="ECO:0000256" key="3">
    <source>
        <dbReference type="ARBA" id="ARBA00022448"/>
    </source>
</evidence>
<keyword evidence="7 9" id="KW-0472">Membrane</keyword>
<evidence type="ECO:0000256" key="2">
    <source>
        <dbReference type="ARBA" id="ARBA00006175"/>
    </source>
</evidence>
<dbReference type="Gene3D" id="1.20.1080.10">
    <property type="entry name" value="Glycerol uptake facilitator protein"/>
    <property type="match status" value="1"/>
</dbReference>
<dbReference type="OrthoDB" id="9807293at2"/>
<comment type="similarity">
    <text evidence="2 8">Belongs to the MIP/aquaporin (TC 1.A.8) family.</text>
</comment>
<dbReference type="GO" id="GO:0015250">
    <property type="term" value="F:water channel activity"/>
    <property type="evidence" value="ECO:0007669"/>
    <property type="project" value="TreeGrafter"/>
</dbReference>
<organism evidence="10 11">
    <name type="scientific">Antricoccus suffuscus</name>
    <dbReference type="NCBI Taxonomy" id="1629062"/>
    <lineage>
        <taxon>Bacteria</taxon>
        <taxon>Bacillati</taxon>
        <taxon>Actinomycetota</taxon>
        <taxon>Actinomycetes</taxon>
        <taxon>Geodermatophilales</taxon>
        <taxon>Antricoccaceae</taxon>
        <taxon>Antricoccus</taxon>
    </lineage>
</organism>
<dbReference type="Proteomes" id="UP000237752">
    <property type="component" value="Unassembled WGS sequence"/>
</dbReference>
<keyword evidence="6 9" id="KW-1133">Transmembrane helix</keyword>
<dbReference type="PRINTS" id="PR00783">
    <property type="entry name" value="MINTRINSICP"/>
</dbReference>
<feature type="transmembrane region" description="Helical" evidence="9">
    <location>
        <begin position="89"/>
        <end position="112"/>
    </location>
</feature>
<dbReference type="InterPro" id="IPR022357">
    <property type="entry name" value="MIP_CS"/>
</dbReference>
<sequence length="247" mass="25010">MDIRKLVAEALGTALLVFLSVGTATLCFGFGMTGKSAAAGVVATALSFGLVLLVLAYAIGPISGCHINPAVTIGFLVARRISITEAVGYWIAQIVGGIAGAALLRAMFAGAADYSTDKVGLGTDGWGDASMIGLNAGGAFLAEVVLTFMFVTVVLAVTRKASWPQLGGVAIGLSLTTVHLIGIPLTGTSVNPARSIGPALFVGGDSLSQLWLFIVAPLVGGAIAALVTMYFYPGEHVAPEVTADEAV</sequence>
<reference evidence="10 11" key="1">
    <citation type="submission" date="2018-03" db="EMBL/GenBank/DDBJ databases">
        <title>Genomic Encyclopedia of Archaeal and Bacterial Type Strains, Phase II (KMG-II): from individual species to whole genera.</title>
        <authorList>
            <person name="Goeker M."/>
        </authorList>
    </citation>
    <scope>NUCLEOTIDE SEQUENCE [LARGE SCALE GENOMIC DNA]</scope>
    <source>
        <strain evidence="10 11">DSM 100065</strain>
    </source>
</reference>
<keyword evidence="11" id="KW-1185">Reference proteome</keyword>
<evidence type="ECO:0000256" key="7">
    <source>
        <dbReference type="ARBA" id="ARBA00023136"/>
    </source>
</evidence>
<comment type="caution">
    <text evidence="10">The sequence shown here is derived from an EMBL/GenBank/DDBJ whole genome shotgun (WGS) entry which is preliminary data.</text>
</comment>